<dbReference type="SMART" id="SM01207">
    <property type="entry name" value="G3P_acyltransf"/>
    <property type="match status" value="1"/>
</dbReference>
<protein>
    <recommendedName>
        <fullName evidence="10">Glycerol-3-phosphate acyltransferase</fullName>
    </recommendedName>
    <alternativeName>
        <fullName evidence="10">Acyl-PO4 G3P acyltransferase</fullName>
    </alternativeName>
    <alternativeName>
        <fullName evidence="10">Acyl-phosphate--glycerol-3-phosphate acyltransferase</fullName>
    </alternativeName>
    <alternativeName>
        <fullName evidence="10">G3P acyltransferase</fullName>
        <shortName evidence="10">GPAT</shortName>
        <ecNumber evidence="10">2.3.1.275</ecNumber>
    </alternativeName>
    <alternativeName>
        <fullName evidence="10">Lysophosphatidic acid synthase</fullName>
        <shortName evidence="10">LPA synthase</shortName>
    </alternativeName>
</protein>
<dbReference type="PANTHER" id="PTHR30309">
    <property type="entry name" value="INNER MEMBRANE PROTEIN YGIH"/>
    <property type="match status" value="1"/>
</dbReference>
<evidence type="ECO:0000256" key="1">
    <source>
        <dbReference type="ARBA" id="ARBA00022475"/>
    </source>
</evidence>
<dbReference type="HAMAP" id="MF_01043">
    <property type="entry name" value="PlsY"/>
    <property type="match status" value="1"/>
</dbReference>
<dbReference type="EC" id="2.3.1.275" evidence="10"/>
<evidence type="ECO:0000256" key="3">
    <source>
        <dbReference type="ARBA" id="ARBA00022679"/>
    </source>
</evidence>
<reference evidence="11" key="1">
    <citation type="journal article" date="2021" name="PeerJ">
        <title>Extensive microbial diversity within the chicken gut microbiome revealed by metagenomics and culture.</title>
        <authorList>
            <person name="Gilroy R."/>
            <person name="Ravi A."/>
            <person name="Getino M."/>
            <person name="Pursley I."/>
            <person name="Horton D.L."/>
            <person name="Alikhan N.F."/>
            <person name="Baker D."/>
            <person name="Gharbi K."/>
            <person name="Hall N."/>
            <person name="Watson M."/>
            <person name="Adriaenssens E.M."/>
            <person name="Foster-Nyarko E."/>
            <person name="Jarju S."/>
            <person name="Secka A."/>
            <person name="Antonio M."/>
            <person name="Oren A."/>
            <person name="Chaudhuri R.R."/>
            <person name="La Ragione R."/>
            <person name="Hildebrand F."/>
            <person name="Pallen M.J."/>
        </authorList>
    </citation>
    <scope>NUCLEOTIDE SEQUENCE</scope>
    <source>
        <strain evidence="11">ChiSxjej1B13-11762</strain>
    </source>
</reference>
<dbReference type="Pfam" id="PF02660">
    <property type="entry name" value="G3P_acyltransf"/>
    <property type="match status" value="1"/>
</dbReference>
<keyword evidence="11" id="KW-0012">Acyltransferase</keyword>
<dbReference type="EMBL" id="DXGF01000132">
    <property type="protein sequence ID" value="HIW84085.1"/>
    <property type="molecule type" value="Genomic_DNA"/>
</dbReference>
<keyword evidence="8 10" id="KW-0594">Phospholipid biosynthesis</keyword>
<comment type="subunit">
    <text evidence="10">Probably interacts with PlsX.</text>
</comment>
<feature type="transmembrane region" description="Helical" evidence="10">
    <location>
        <begin position="113"/>
        <end position="138"/>
    </location>
</feature>
<keyword evidence="9 10" id="KW-1208">Phospholipid metabolism</keyword>
<keyword evidence="2 10" id="KW-0444">Lipid biosynthesis</keyword>
<dbReference type="GO" id="GO:0005886">
    <property type="term" value="C:plasma membrane"/>
    <property type="evidence" value="ECO:0007669"/>
    <property type="project" value="UniProtKB-SubCell"/>
</dbReference>
<reference evidence="11" key="2">
    <citation type="submission" date="2021-04" db="EMBL/GenBank/DDBJ databases">
        <authorList>
            <person name="Gilroy R."/>
        </authorList>
    </citation>
    <scope>NUCLEOTIDE SEQUENCE</scope>
    <source>
        <strain evidence="11">ChiSxjej1B13-11762</strain>
    </source>
</reference>
<keyword evidence="5 10" id="KW-1133">Transmembrane helix</keyword>
<evidence type="ECO:0000313" key="12">
    <source>
        <dbReference type="Proteomes" id="UP000824263"/>
    </source>
</evidence>
<dbReference type="Proteomes" id="UP000824263">
    <property type="component" value="Unassembled WGS sequence"/>
</dbReference>
<comment type="pathway">
    <text evidence="10">Lipid metabolism; phospholipid metabolism.</text>
</comment>
<evidence type="ECO:0000256" key="9">
    <source>
        <dbReference type="ARBA" id="ARBA00023264"/>
    </source>
</evidence>
<evidence type="ECO:0000256" key="2">
    <source>
        <dbReference type="ARBA" id="ARBA00022516"/>
    </source>
</evidence>
<evidence type="ECO:0000256" key="7">
    <source>
        <dbReference type="ARBA" id="ARBA00023136"/>
    </source>
</evidence>
<dbReference type="GO" id="GO:0043772">
    <property type="term" value="F:acyl-phosphate glycerol-3-phosphate acyltransferase activity"/>
    <property type="evidence" value="ECO:0007669"/>
    <property type="project" value="UniProtKB-UniRule"/>
</dbReference>
<gene>
    <name evidence="10 11" type="primary">plsY</name>
    <name evidence="11" type="ORF">H9873_07175</name>
</gene>
<organism evidence="11 12">
    <name type="scientific">Candidatus Dorea gallistercoris</name>
    <dbReference type="NCBI Taxonomy" id="2838542"/>
    <lineage>
        <taxon>Bacteria</taxon>
        <taxon>Bacillati</taxon>
        <taxon>Bacillota</taxon>
        <taxon>Clostridia</taxon>
        <taxon>Lachnospirales</taxon>
        <taxon>Lachnospiraceae</taxon>
        <taxon>Dorea</taxon>
    </lineage>
</organism>
<dbReference type="AlphaFoldDB" id="A0A9D1RAT2"/>
<keyword evidence="6 10" id="KW-0443">Lipid metabolism</keyword>
<evidence type="ECO:0000256" key="4">
    <source>
        <dbReference type="ARBA" id="ARBA00022692"/>
    </source>
</evidence>
<comment type="function">
    <text evidence="10">Catalyzes the transfer of an acyl group from acyl-phosphate (acyl-PO(4)) to glycerol-3-phosphate (G3P) to form lysophosphatidic acid (LPA). This enzyme utilizes acyl-phosphate as fatty acyl donor, but not acyl-CoA or acyl-ACP.</text>
</comment>
<dbReference type="InterPro" id="IPR003811">
    <property type="entry name" value="G3P_acylTferase_PlsY"/>
</dbReference>
<sequence length="219" mass="23985">MERLVCVIIGYAFGLIETGYFYGRLHHIDIRKQGSGNVGTTNALRTLGWKAGLVTFLGDSFKCIFAVLLVRFLYRNAYADTDMLSLLSMYAGLGAVLGHNYPFYMKFKGGKGIAVTAGLIASTTNIWMVLICVVVFAGTVAATRYVSVGSLLVVIVYLIEVIVYGQMGGYGLDGPYLYEMYGIAVFLVLSAFIKHWANIKRLLNGTENKLSVGKQSKKS</sequence>
<dbReference type="NCBIfam" id="TIGR00023">
    <property type="entry name" value="glycerol-3-phosphate 1-O-acyltransferase PlsY"/>
    <property type="match status" value="1"/>
</dbReference>
<keyword evidence="3 10" id="KW-0808">Transferase</keyword>
<evidence type="ECO:0000256" key="6">
    <source>
        <dbReference type="ARBA" id="ARBA00023098"/>
    </source>
</evidence>
<keyword evidence="7 10" id="KW-0472">Membrane</keyword>
<feature type="transmembrane region" description="Helical" evidence="10">
    <location>
        <begin position="83"/>
        <end position="101"/>
    </location>
</feature>
<evidence type="ECO:0000256" key="5">
    <source>
        <dbReference type="ARBA" id="ARBA00022989"/>
    </source>
</evidence>
<evidence type="ECO:0000256" key="8">
    <source>
        <dbReference type="ARBA" id="ARBA00023209"/>
    </source>
</evidence>
<evidence type="ECO:0000313" key="11">
    <source>
        <dbReference type="EMBL" id="HIW84085.1"/>
    </source>
</evidence>
<comment type="catalytic activity">
    <reaction evidence="10">
        <text>an acyl phosphate + sn-glycerol 3-phosphate = a 1-acyl-sn-glycero-3-phosphate + phosphate</text>
        <dbReference type="Rhea" id="RHEA:34075"/>
        <dbReference type="ChEBI" id="CHEBI:43474"/>
        <dbReference type="ChEBI" id="CHEBI:57597"/>
        <dbReference type="ChEBI" id="CHEBI:57970"/>
        <dbReference type="ChEBI" id="CHEBI:59918"/>
        <dbReference type="EC" id="2.3.1.275"/>
    </reaction>
</comment>
<accession>A0A9D1RAT2</accession>
<name>A0A9D1RAT2_9FIRM</name>
<comment type="similarity">
    <text evidence="10">Belongs to the PlsY family.</text>
</comment>
<dbReference type="GO" id="GO:0008654">
    <property type="term" value="P:phospholipid biosynthetic process"/>
    <property type="evidence" value="ECO:0007669"/>
    <property type="project" value="UniProtKB-UniRule"/>
</dbReference>
<proteinExistence type="inferred from homology"/>
<feature type="transmembrane region" description="Helical" evidence="10">
    <location>
        <begin position="176"/>
        <end position="193"/>
    </location>
</feature>
<evidence type="ECO:0000256" key="10">
    <source>
        <dbReference type="HAMAP-Rule" id="MF_01043"/>
    </source>
</evidence>
<feature type="transmembrane region" description="Helical" evidence="10">
    <location>
        <begin position="51"/>
        <end position="74"/>
    </location>
</feature>
<comment type="subcellular location">
    <subcellularLocation>
        <location evidence="10">Cell membrane</location>
        <topology evidence="10">Multi-pass membrane protein</topology>
    </subcellularLocation>
</comment>
<keyword evidence="4 10" id="KW-0812">Transmembrane</keyword>
<feature type="transmembrane region" description="Helical" evidence="10">
    <location>
        <begin position="145"/>
        <end position="164"/>
    </location>
</feature>
<keyword evidence="1 10" id="KW-1003">Cell membrane</keyword>
<dbReference type="PANTHER" id="PTHR30309:SF0">
    <property type="entry name" value="GLYCEROL-3-PHOSPHATE ACYLTRANSFERASE-RELATED"/>
    <property type="match status" value="1"/>
</dbReference>
<comment type="caution">
    <text evidence="11">The sequence shown here is derived from an EMBL/GenBank/DDBJ whole genome shotgun (WGS) entry which is preliminary data.</text>
</comment>